<dbReference type="AlphaFoldDB" id="A0AAD9AFC8"/>
<evidence type="ECO:0000256" key="1">
    <source>
        <dbReference type="SAM" id="MobiDB-lite"/>
    </source>
</evidence>
<reference evidence="2" key="1">
    <citation type="submission" date="2023-01" db="EMBL/GenBank/DDBJ databases">
        <title>Colletotrichum chrysophilum M932 genome sequence.</title>
        <authorList>
            <person name="Baroncelli R."/>
        </authorList>
    </citation>
    <scope>NUCLEOTIDE SEQUENCE</scope>
    <source>
        <strain evidence="2">M932</strain>
    </source>
</reference>
<sequence>MVQARCLFLTIPVAVAPRVNRGSQYAVRYSGTYHQLSLVSGRPSTQTWGGLRWLHWLPTWRSQSERSQVTGKAGSKSPTSQGQPSVPLREKSRGCGCGSCSCSSNLGLDCSSPVHEGHWTEGRPSFPDATWR</sequence>
<proteinExistence type="predicted"/>
<keyword evidence="3" id="KW-1185">Reference proteome</keyword>
<protein>
    <submittedName>
        <fullName evidence="2">Uncharacterized protein</fullName>
    </submittedName>
</protein>
<evidence type="ECO:0000313" key="3">
    <source>
        <dbReference type="Proteomes" id="UP001243330"/>
    </source>
</evidence>
<dbReference type="EMBL" id="JAQOWY010000254">
    <property type="protein sequence ID" value="KAK1845950.1"/>
    <property type="molecule type" value="Genomic_DNA"/>
</dbReference>
<organism evidence="2 3">
    <name type="scientific">Colletotrichum chrysophilum</name>
    <dbReference type="NCBI Taxonomy" id="1836956"/>
    <lineage>
        <taxon>Eukaryota</taxon>
        <taxon>Fungi</taxon>
        <taxon>Dikarya</taxon>
        <taxon>Ascomycota</taxon>
        <taxon>Pezizomycotina</taxon>
        <taxon>Sordariomycetes</taxon>
        <taxon>Hypocreomycetidae</taxon>
        <taxon>Glomerellales</taxon>
        <taxon>Glomerellaceae</taxon>
        <taxon>Colletotrichum</taxon>
        <taxon>Colletotrichum gloeosporioides species complex</taxon>
    </lineage>
</organism>
<accession>A0AAD9AFC8</accession>
<feature type="region of interest" description="Disordered" evidence="1">
    <location>
        <begin position="62"/>
        <end position="99"/>
    </location>
</feature>
<evidence type="ECO:0000313" key="2">
    <source>
        <dbReference type="EMBL" id="KAK1845950.1"/>
    </source>
</evidence>
<dbReference type="Proteomes" id="UP001243330">
    <property type="component" value="Unassembled WGS sequence"/>
</dbReference>
<name>A0AAD9AFC8_9PEZI</name>
<comment type="caution">
    <text evidence="2">The sequence shown here is derived from an EMBL/GenBank/DDBJ whole genome shotgun (WGS) entry which is preliminary data.</text>
</comment>
<gene>
    <name evidence="2" type="ORF">CCHR01_11442</name>
</gene>
<feature type="compositionally biased region" description="Polar residues" evidence="1">
    <location>
        <begin position="62"/>
        <end position="84"/>
    </location>
</feature>